<dbReference type="InterPro" id="IPR006143">
    <property type="entry name" value="RND_pump_MFP"/>
</dbReference>
<dbReference type="RefSeq" id="WP_093304432.1">
    <property type="nucleotide sequence ID" value="NZ_FOOH01000010.1"/>
</dbReference>
<evidence type="ECO:0000256" key="1">
    <source>
        <dbReference type="ARBA" id="ARBA00009477"/>
    </source>
</evidence>
<evidence type="ECO:0000259" key="4">
    <source>
        <dbReference type="Pfam" id="PF25893"/>
    </source>
</evidence>
<dbReference type="Pfam" id="PF25893">
    <property type="entry name" value="HH_CzcB"/>
    <property type="match status" value="1"/>
</dbReference>
<dbReference type="InterPro" id="IPR051909">
    <property type="entry name" value="MFP_Cation_Efflux"/>
</dbReference>
<accession>A0A1I2LVQ3</accession>
<dbReference type="EMBL" id="FOOH01000010">
    <property type="protein sequence ID" value="SFF82540.1"/>
    <property type="molecule type" value="Genomic_DNA"/>
</dbReference>
<proteinExistence type="inferred from homology"/>
<reference evidence="6" key="1">
    <citation type="submission" date="2016-10" db="EMBL/GenBank/DDBJ databases">
        <authorList>
            <person name="Varghese N."/>
            <person name="Submissions S."/>
        </authorList>
    </citation>
    <scope>NUCLEOTIDE SEQUENCE [LARGE SCALE GENOMIC DNA]</scope>
    <source>
        <strain evidence="6">DSM 23515</strain>
    </source>
</reference>
<dbReference type="GO" id="GO:0060003">
    <property type="term" value="P:copper ion export"/>
    <property type="evidence" value="ECO:0007669"/>
    <property type="project" value="TreeGrafter"/>
</dbReference>
<feature type="signal peptide" evidence="3">
    <location>
        <begin position="1"/>
        <end position="22"/>
    </location>
</feature>
<dbReference type="NCBIfam" id="TIGR01730">
    <property type="entry name" value="RND_mfp"/>
    <property type="match status" value="1"/>
</dbReference>
<dbReference type="PANTHER" id="PTHR30097">
    <property type="entry name" value="CATION EFFLUX SYSTEM PROTEIN CUSB"/>
    <property type="match status" value="1"/>
</dbReference>
<feature type="chain" id="PRO_5011796026" evidence="3">
    <location>
        <begin position="23"/>
        <end position="376"/>
    </location>
</feature>
<gene>
    <name evidence="5" type="ORF">SAMN04488033_11073</name>
</gene>
<dbReference type="SUPFAM" id="SSF111369">
    <property type="entry name" value="HlyD-like secretion proteins"/>
    <property type="match status" value="1"/>
</dbReference>
<dbReference type="Proteomes" id="UP000199116">
    <property type="component" value="Unassembled WGS sequence"/>
</dbReference>
<keyword evidence="2" id="KW-0813">Transport</keyword>
<sequence>MKNLNFPLFILFSILILSCKNAEENKDQAKKLGSNEVIVTPSQFSSNQMQLGNLVEKSFPEVVKTTGEIDVPPESRVAINAFIGGYVKRIPLLIGDEVKIGQALVTLENPEYIEIQQEYLEVAEQLNYLKADFERQETLLEEKITSEKKFLQAESDFRKNLARYNGLKQKLKMLNINPTRVEEGNITSEVTIYSTINGRVTNLDISRGMFVSPTDRIMEVIDKKHMHLELIAFEKDILKIKEGQDITFRIPESSSESFNAKIYLVGTTIERDSRTLKIHGHLPDSLVDQFSVGMFVEADILTNKSTQFALPEEAVITQDEISYVLRLEEENEDGYTFRKQSVNVINTFEGFIGIANEPGFTKKDRFLVKGGFRLID</sequence>
<dbReference type="AlphaFoldDB" id="A0A1I2LVQ3"/>
<name>A0A1I2LVQ3_9FLAO</name>
<evidence type="ECO:0000256" key="3">
    <source>
        <dbReference type="SAM" id="SignalP"/>
    </source>
</evidence>
<dbReference type="Gene3D" id="1.10.287.470">
    <property type="entry name" value="Helix hairpin bin"/>
    <property type="match status" value="1"/>
</dbReference>
<evidence type="ECO:0000313" key="5">
    <source>
        <dbReference type="EMBL" id="SFF82540.1"/>
    </source>
</evidence>
<dbReference type="Gene3D" id="2.40.30.170">
    <property type="match status" value="1"/>
</dbReference>
<protein>
    <submittedName>
        <fullName evidence="5">Membrane fusion protein, cobalt-zinc-cadmium efflux system</fullName>
    </submittedName>
</protein>
<dbReference type="Gene3D" id="2.40.50.100">
    <property type="match status" value="1"/>
</dbReference>
<evidence type="ECO:0000256" key="2">
    <source>
        <dbReference type="ARBA" id="ARBA00022448"/>
    </source>
</evidence>
<dbReference type="PANTHER" id="PTHR30097:SF4">
    <property type="entry name" value="SLR6042 PROTEIN"/>
    <property type="match status" value="1"/>
</dbReference>
<feature type="domain" description="CzcB-like alpha-helical hairpin" evidence="4">
    <location>
        <begin position="114"/>
        <end position="172"/>
    </location>
</feature>
<dbReference type="InterPro" id="IPR058648">
    <property type="entry name" value="HH_CzcB-like"/>
</dbReference>
<dbReference type="GO" id="GO:0015679">
    <property type="term" value="P:plasma membrane copper ion transport"/>
    <property type="evidence" value="ECO:0007669"/>
    <property type="project" value="TreeGrafter"/>
</dbReference>
<evidence type="ECO:0000313" key="6">
    <source>
        <dbReference type="Proteomes" id="UP000199116"/>
    </source>
</evidence>
<dbReference type="GO" id="GO:0030313">
    <property type="term" value="C:cell envelope"/>
    <property type="evidence" value="ECO:0007669"/>
    <property type="project" value="TreeGrafter"/>
</dbReference>
<dbReference type="GO" id="GO:0022857">
    <property type="term" value="F:transmembrane transporter activity"/>
    <property type="evidence" value="ECO:0007669"/>
    <property type="project" value="InterPro"/>
</dbReference>
<keyword evidence="3" id="KW-0732">Signal</keyword>
<organism evidence="5 6">
    <name type="scientific">Salegentibacter agarivorans</name>
    <dbReference type="NCBI Taxonomy" id="345907"/>
    <lineage>
        <taxon>Bacteria</taxon>
        <taxon>Pseudomonadati</taxon>
        <taxon>Bacteroidota</taxon>
        <taxon>Flavobacteriia</taxon>
        <taxon>Flavobacteriales</taxon>
        <taxon>Flavobacteriaceae</taxon>
        <taxon>Salegentibacter</taxon>
    </lineage>
</organism>
<dbReference type="PROSITE" id="PS51257">
    <property type="entry name" value="PROKAR_LIPOPROTEIN"/>
    <property type="match status" value="1"/>
</dbReference>
<comment type="similarity">
    <text evidence="1">Belongs to the membrane fusion protein (MFP) (TC 8.A.1) family.</text>
</comment>
<keyword evidence="6" id="KW-1185">Reference proteome</keyword>
<dbReference type="GO" id="GO:0016020">
    <property type="term" value="C:membrane"/>
    <property type="evidence" value="ECO:0007669"/>
    <property type="project" value="InterPro"/>
</dbReference>